<name>A0A410NTI2_BREDI</name>
<dbReference type="AlphaFoldDB" id="A0A410NTI2"/>
<accession>A0A410NTI2</accession>
<evidence type="ECO:0000313" key="5">
    <source>
        <dbReference type="Proteomes" id="UP000596117"/>
    </source>
</evidence>
<sequence>MGFRLKNRALKVGRGENLAAKVAAADDKMVDDPVVGAVVAAAQFHDRITQGAGLDTAKQMAGSVRGFRMRPVEAFVKGAEHLHVAEDEHLNEWSASVDRVAPRQHAQRARRLDELEAREEQGVARRRLADPGGAFAGLHADPRGFEQ</sequence>
<evidence type="ECO:0000313" key="4">
    <source>
        <dbReference type="Proteomes" id="UP000287388"/>
    </source>
</evidence>
<dbReference type="Proteomes" id="UP000596117">
    <property type="component" value="Chromosome"/>
</dbReference>
<gene>
    <name evidence="2" type="ORF">EQG53_01970</name>
    <name evidence="3" type="ORF">I6H83_03000</name>
</gene>
<keyword evidence="5" id="KW-1185">Reference proteome</keyword>
<evidence type="ECO:0000313" key="3">
    <source>
        <dbReference type="EMBL" id="QQB89429.1"/>
    </source>
</evidence>
<feature type="region of interest" description="Disordered" evidence="1">
    <location>
        <begin position="104"/>
        <end position="147"/>
    </location>
</feature>
<reference evidence="2 4" key="1">
    <citation type="submission" date="2019-01" db="EMBL/GenBank/DDBJ databases">
        <title>Brevundimonas diminuta Genome sequencing and assembly.</title>
        <authorList>
            <person name="Chen H."/>
        </authorList>
    </citation>
    <scope>NUCLEOTIDE SEQUENCE [LARGE SCALE GENOMIC DNA]</scope>
    <source>
        <strain evidence="2">ATCC</strain>
        <strain evidence="4">ATCC(B) 19146</strain>
    </source>
</reference>
<dbReference type="EMBL" id="CP035093">
    <property type="protein sequence ID" value="QAT13219.1"/>
    <property type="molecule type" value="Genomic_DNA"/>
</dbReference>
<dbReference type="RefSeq" id="WP_128718946.1">
    <property type="nucleotide sequence ID" value="NZ_BJNC01000022.1"/>
</dbReference>
<dbReference type="Proteomes" id="UP000287388">
    <property type="component" value="Chromosome"/>
</dbReference>
<evidence type="ECO:0000256" key="1">
    <source>
        <dbReference type="SAM" id="MobiDB-lite"/>
    </source>
</evidence>
<organism evidence="2 4">
    <name type="scientific">Brevundimonas diminuta</name>
    <name type="common">Pseudomonas diminuta</name>
    <dbReference type="NCBI Taxonomy" id="293"/>
    <lineage>
        <taxon>Bacteria</taxon>
        <taxon>Pseudomonadati</taxon>
        <taxon>Pseudomonadota</taxon>
        <taxon>Alphaproteobacteria</taxon>
        <taxon>Caulobacterales</taxon>
        <taxon>Caulobacteraceae</taxon>
        <taxon>Brevundimonas</taxon>
    </lineage>
</organism>
<evidence type="ECO:0000313" key="2">
    <source>
        <dbReference type="EMBL" id="QAT13219.1"/>
    </source>
</evidence>
<feature type="compositionally biased region" description="Basic and acidic residues" evidence="1">
    <location>
        <begin position="110"/>
        <end position="129"/>
    </location>
</feature>
<reference evidence="3 5" key="2">
    <citation type="submission" date="2020-12" db="EMBL/GenBank/DDBJ databases">
        <title>FDA dAtabase for Regulatory Grade micrObial Sequences (FDA-ARGOS): Supporting development and validation of Infectious Disease Dx tests.</title>
        <authorList>
            <person name="Kerrigan L."/>
            <person name="Long C."/>
            <person name="Tallon L."/>
            <person name="Sadzewicz L."/>
            <person name="Zhao X."/>
            <person name="Boylan J."/>
            <person name="Ott S."/>
            <person name="Bowen H."/>
            <person name="Vavikolanu K."/>
            <person name="Mehta A."/>
            <person name="Aluvathingal J."/>
            <person name="Nadendla S."/>
            <person name="Yan Y."/>
            <person name="Sichtig H."/>
        </authorList>
    </citation>
    <scope>NUCLEOTIDE SEQUENCE [LARGE SCALE GENOMIC DNA]</scope>
    <source>
        <strain evidence="3 5">FDAARGOS_1026</strain>
    </source>
</reference>
<dbReference type="KEGG" id="bdm:EQG53_01970"/>
<protein>
    <submittedName>
        <fullName evidence="2">Uncharacterized protein</fullName>
    </submittedName>
</protein>
<proteinExistence type="predicted"/>
<dbReference type="EMBL" id="CP066026">
    <property type="protein sequence ID" value="QQB89429.1"/>
    <property type="molecule type" value="Genomic_DNA"/>
</dbReference>